<sequence length="329" mass="35851">MPEDLDIRLLRHFVVVAEELHFSRAARRLFVAQQALSRDVRRLEERAGVRLLDRTTRRVVLTPAGQTLLVRARELLALHDTTLRELHGEPRSLTVDVVGAGLTPALVLAAARRIAPQVEFFARFHTGTDDAVPHVLAERLDVTFGRAPQHVDGLRHRPVRQEPVAVLLPGHHPLAELDAVPLHALRGAGVCIRAGSHATPGWEHAMLQLLAPFGIDVAGAHPHVHGVDELAQHFVDRNGPILVMSTQPAVPGGVLRPIVQPIPLFPWAMTWRADADHPGLRALHVAVDELAPDWPAVPDDPRDTWLPEPESGGASKPGAITIAGVARRG</sequence>
<dbReference type="PROSITE" id="PS50931">
    <property type="entry name" value="HTH_LYSR"/>
    <property type="match status" value="1"/>
</dbReference>
<organism evidence="7 8">
    <name type="scientific">Dactylosporangium maewongense</name>
    <dbReference type="NCBI Taxonomy" id="634393"/>
    <lineage>
        <taxon>Bacteria</taxon>
        <taxon>Bacillati</taxon>
        <taxon>Actinomycetota</taxon>
        <taxon>Actinomycetes</taxon>
        <taxon>Micromonosporales</taxon>
        <taxon>Micromonosporaceae</taxon>
        <taxon>Dactylosporangium</taxon>
    </lineage>
</organism>
<dbReference type="Proteomes" id="UP001501470">
    <property type="component" value="Unassembled WGS sequence"/>
</dbReference>
<gene>
    <name evidence="7" type="primary">stgR</name>
    <name evidence="7" type="ORF">GCM10009827_011770</name>
</gene>
<evidence type="ECO:0000256" key="5">
    <source>
        <dbReference type="SAM" id="MobiDB-lite"/>
    </source>
</evidence>
<dbReference type="SUPFAM" id="SSF46785">
    <property type="entry name" value="Winged helix' DNA-binding domain"/>
    <property type="match status" value="1"/>
</dbReference>
<keyword evidence="2" id="KW-0805">Transcription regulation</keyword>
<dbReference type="Gene3D" id="1.10.10.10">
    <property type="entry name" value="Winged helix-like DNA-binding domain superfamily/Winged helix DNA-binding domain"/>
    <property type="match status" value="1"/>
</dbReference>
<comment type="caution">
    <text evidence="7">The sequence shown here is derived from an EMBL/GenBank/DDBJ whole genome shotgun (WGS) entry which is preliminary data.</text>
</comment>
<dbReference type="InterPro" id="IPR036390">
    <property type="entry name" value="WH_DNA-bd_sf"/>
</dbReference>
<dbReference type="Gene3D" id="3.40.190.10">
    <property type="entry name" value="Periplasmic binding protein-like II"/>
    <property type="match status" value="2"/>
</dbReference>
<protein>
    <submittedName>
        <fullName evidence="7">LysR family transcriptional regulator StgR</fullName>
    </submittedName>
</protein>
<keyword evidence="8" id="KW-1185">Reference proteome</keyword>
<dbReference type="EMBL" id="BAAAQD010000001">
    <property type="protein sequence ID" value="GAA1501645.1"/>
    <property type="molecule type" value="Genomic_DNA"/>
</dbReference>
<dbReference type="Pfam" id="PF03466">
    <property type="entry name" value="LysR_substrate"/>
    <property type="match status" value="1"/>
</dbReference>
<evidence type="ECO:0000313" key="8">
    <source>
        <dbReference type="Proteomes" id="UP001501470"/>
    </source>
</evidence>
<dbReference type="RefSeq" id="WP_344500249.1">
    <property type="nucleotide sequence ID" value="NZ_BAAAQD010000001.1"/>
</dbReference>
<feature type="domain" description="HTH lysR-type" evidence="6">
    <location>
        <begin position="5"/>
        <end position="62"/>
    </location>
</feature>
<evidence type="ECO:0000256" key="2">
    <source>
        <dbReference type="ARBA" id="ARBA00023015"/>
    </source>
</evidence>
<accession>A0ABP4KJ21</accession>
<evidence type="ECO:0000256" key="3">
    <source>
        <dbReference type="ARBA" id="ARBA00023125"/>
    </source>
</evidence>
<evidence type="ECO:0000313" key="7">
    <source>
        <dbReference type="EMBL" id="GAA1501645.1"/>
    </source>
</evidence>
<dbReference type="SUPFAM" id="SSF53850">
    <property type="entry name" value="Periplasmic binding protein-like II"/>
    <property type="match status" value="1"/>
</dbReference>
<keyword evidence="3" id="KW-0238">DNA-binding</keyword>
<reference evidence="8" key="1">
    <citation type="journal article" date="2019" name="Int. J. Syst. Evol. Microbiol.">
        <title>The Global Catalogue of Microorganisms (GCM) 10K type strain sequencing project: providing services to taxonomists for standard genome sequencing and annotation.</title>
        <authorList>
            <consortium name="The Broad Institute Genomics Platform"/>
            <consortium name="The Broad Institute Genome Sequencing Center for Infectious Disease"/>
            <person name="Wu L."/>
            <person name="Ma J."/>
        </authorList>
    </citation>
    <scope>NUCLEOTIDE SEQUENCE [LARGE SCALE GENOMIC DNA]</scope>
    <source>
        <strain evidence="8">JCM 15933</strain>
    </source>
</reference>
<keyword evidence="4" id="KW-0804">Transcription</keyword>
<dbReference type="Pfam" id="PF00126">
    <property type="entry name" value="HTH_1"/>
    <property type="match status" value="1"/>
</dbReference>
<feature type="region of interest" description="Disordered" evidence="5">
    <location>
        <begin position="294"/>
        <end position="320"/>
    </location>
</feature>
<evidence type="ECO:0000256" key="4">
    <source>
        <dbReference type="ARBA" id="ARBA00023163"/>
    </source>
</evidence>
<evidence type="ECO:0000256" key="1">
    <source>
        <dbReference type="ARBA" id="ARBA00009437"/>
    </source>
</evidence>
<dbReference type="InterPro" id="IPR000847">
    <property type="entry name" value="LysR_HTH_N"/>
</dbReference>
<dbReference type="PANTHER" id="PTHR30346">
    <property type="entry name" value="TRANSCRIPTIONAL DUAL REGULATOR HCAR-RELATED"/>
    <property type="match status" value="1"/>
</dbReference>
<proteinExistence type="inferred from homology"/>
<dbReference type="InterPro" id="IPR036388">
    <property type="entry name" value="WH-like_DNA-bd_sf"/>
</dbReference>
<dbReference type="InterPro" id="IPR005119">
    <property type="entry name" value="LysR_subst-bd"/>
</dbReference>
<evidence type="ECO:0000259" key="6">
    <source>
        <dbReference type="PROSITE" id="PS50931"/>
    </source>
</evidence>
<dbReference type="PRINTS" id="PR00039">
    <property type="entry name" value="HTHLYSR"/>
</dbReference>
<dbReference type="PANTHER" id="PTHR30346:SF0">
    <property type="entry name" value="HCA OPERON TRANSCRIPTIONAL ACTIVATOR HCAR"/>
    <property type="match status" value="1"/>
</dbReference>
<comment type="similarity">
    <text evidence="1">Belongs to the LysR transcriptional regulatory family.</text>
</comment>
<name>A0ABP4KJ21_9ACTN</name>